<dbReference type="GO" id="GO:0006790">
    <property type="term" value="P:sulfur compound metabolic process"/>
    <property type="evidence" value="ECO:0007669"/>
    <property type="project" value="TreeGrafter"/>
</dbReference>
<dbReference type="Proteomes" id="UP000198945">
    <property type="component" value="Unassembled WGS sequence"/>
</dbReference>
<dbReference type="STRING" id="54121.SAMN04515653_103169"/>
<dbReference type="SUPFAM" id="SSF52540">
    <property type="entry name" value="P-loop containing nucleoside triphosphate hydrolases"/>
    <property type="match status" value="1"/>
</dbReference>
<dbReference type="Pfam" id="PF13469">
    <property type="entry name" value="Sulfotransfer_3"/>
    <property type="match status" value="1"/>
</dbReference>
<dbReference type="Proteomes" id="UP000295758">
    <property type="component" value="Unassembled WGS sequence"/>
</dbReference>
<reference evidence="2 4" key="2">
    <citation type="submission" date="2019-03" db="EMBL/GenBank/DDBJ databases">
        <title>Deep subsurface shale carbon reservoir microbial communities from Ohio and West Virginia, USA.</title>
        <authorList>
            <person name="Wrighton K."/>
        </authorList>
    </citation>
    <scope>NUCLEOTIDE SEQUENCE [LARGE SCALE GENOMIC DNA]</scope>
    <source>
        <strain evidence="2 4">UTICA-S4D12</strain>
    </source>
</reference>
<dbReference type="GO" id="GO:0001517">
    <property type="term" value="F:N-acetylglucosamine 6-O-sulfotransferase activity"/>
    <property type="evidence" value="ECO:0007669"/>
    <property type="project" value="TreeGrafter"/>
</dbReference>
<dbReference type="Gene3D" id="3.40.50.300">
    <property type="entry name" value="P-loop containing nucleotide triphosphate hydrolases"/>
    <property type="match status" value="1"/>
</dbReference>
<dbReference type="EMBL" id="FNEH01000004">
    <property type="protein sequence ID" value="SDI33168.1"/>
    <property type="molecule type" value="Genomic_DNA"/>
</dbReference>
<dbReference type="InterPro" id="IPR051135">
    <property type="entry name" value="Gal/GlcNAc/GalNAc_ST"/>
</dbReference>
<evidence type="ECO:0000313" key="2">
    <source>
        <dbReference type="EMBL" id="TDS31539.1"/>
    </source>
</evidence>
<protein>
    <submittedName>
        <fullName evidence="2">Sulfotransferase family protein</fullName>
    </submittedName>
</protein>
<dbReference type="InterPro" id="IPR027417">
    <property type="entry name" value="P-loop_NTPase"/>
</dbReference>
<dbReference type="EMBL" id="SOAA01000011">
    <property type="protein sequence ID" value="TDS31539.1"/>
    <property type="molecule type" value="Genomic_DNA"/>
</dbReference>
<organism evidence="2 4">
    <name type="scientific">Halanaerobium congolense</name>
    <dbReference type="NCBI Taxonomy" id="54121"/>
    <lineage>
        <taxon>Bacteria</taxon>
        <taxon>Bacillati</taxon>
        <taxon>Bacillota</taxon>
        <taxon>Clostridia</taxon>
        <taxon>Halanaerobiales</taxon>
        <taxon>Halanaerobiaceae</taxon>
        <taxon>Halanaerobium</taxon>
    </lineage>
</organism>
<dbReference type="PANTHER" id="PTHR10704">
    <property type="entry name" value="CARBOHYDRATE SULFOTRANSFERASE"/>
    <property type="match status" value="1"/>
</dbReference>
<accession>A0A1M7JUG2</accession>
<evidence type="ECO:0000313" key="4">
    <source>
        <dbReference type="Proteomes" id="UP000295758"/>
    </source>
</evidence>
<keyword evidence="2" id="KW-0808">Transferase</keyword>
<dbReference type="GO" id="GO:0006044">
    <property type="term" value="P:N-acetylglucosamine metabolic process"/>
    <property type="evidence" value="ECO:0007669"/>
    <property type="project" value="TreeGrafter"/>
</dbReference>
<proteinExistence type="predicted"/>
<dbReference type="OrthoDB" id="981509at2"/>
<evidence type="ECO:0000313" key="3">
    <source>
        <dbReference type="Proteomes" id="UP000198945"/>
    </source>
</evidence>
<dbReference type="RefSeq" id="WP_073157491.1">
    <property type="nucleotide sequence ID" value="NZ_FNEH01000004.1"/>
</dbReference>
<gene>
    <name evidence="2" type="ORF">BY453_11113</name>
    <name evidence="1" type="ORF">SAMN04515654_104168</name>
</gene>
<name>A0A1M7JUG2_9FIRM</name>
<dbReference type="PANTHER" id="PTHR10704:SF44">
    <property type="entry name" value="LD35051P-RELATED"/>
    <property type="match status" value="1"/>
</dbReference>
<evidence type="ECO:0000313" key="1">
    <source>
        <dbReference type="EMBL" id="SDI33168.1"/>
    </source>
</evidence>
<sequence>MLNYLRTIREYIKFLPAKLFNEHNKSDKKDVSIFSTPRSGSTWLMEIINSQDNFKYINEPLHTNRHKGYLTDIDANWSEIYSSSDRQDKFLKYFESILNDELFVGQQKFKDILNGKFDYKTNRRVFKILRAKDLINKFENEFDIKIVFLLRHPIPVALSLVREKMEDRVKHYLENEVYLKKFFNQEEIKYAEQLYQHGSEFEKRILQWCLENNPPLTSLNNKEWIVISYEDLVVNEEETLLKLYKQLDLNDLDKMFEQTKKPSRTTASKNSKKLINKRNKESIIKKWEKEISLSQKEKAFEILDKFNLDIYIKDKYTINKNSYFFNRGY</sequence>
<dbReference type="AlphaFoldDB" id="A0A1M7JUG2"/>
<reference evidence="1 3" key="1">
    <citation type="submission" date="2016-10" db="EMBL/GenBank/DDBJ databases">
        <authorList>
            <person name="de Groot N.N."/>
        </authorList>
    </citation>
    <scope>NUCLEOTIDE SEQUENCE [LARGE SCALE GENOMIC DNA]</scope>
    <source>
        <strain evidence="1 3">WG7</strain>
    </source>
</reference>